<sequence>MSFPTTVSLIGGQRGHPFSFTGETNGASLERIRVWVGGWQVKAVKVWLSDGRNQTFGEPAGSYQEHKFQPGESFTSLSLWGNGAGTRLGAIRFKTTLQKEFFVKMTSWGLKKEYPMDVGSGYCLGVQGRAAADIDNMGFVFLNDIESVVLTDVNYPTINQMIPQVAVEEIKSVTYTNESSISQKQIIESSKKISKTSSWSQNISFSSTISMEVKAGIPEIVEVSKGFSFTTGVESSYGQDNTEERTQTVSSEIEIPPWTKLVVDIDIGRCSFDLPYTGTVKIKCRNKSELQYKTEGKYKGLTYTDVKVHAKEFKL</sequence>
<dbReference type="Pfam" id="PF01117">
    <property type="entry name" value="Aerolysin"/>
    <property type="match status" value="1"/>
</dbReference>
<accession>A0A5A9PHK8</accession>
<dbReference type="Proteomes" id="UP000324632">
    <property type="component" value="Chromosome 5"/>
</dbReference>
<dbReference type="PANTHER" id="PTHR34007:SF1">
    <property type="entry name" value="AEROLYSIN-LIKE PROTEIN-RELATED"/>
    <property type="match status" value="1"/>
</dbReference>
<dbReference type="PROSITE" id="PS51752">
    <property type="entry name" value="JACALIN_LECTIN"/>
    <property type="match status" value="1"/>
</dbReference>
<dbReference type="InterPro" id="IPR001229">
    <property type="entry name" value="Jacalin-like_lectin_dom"/>
</dbReference>
<protein>
    <submittedName>
        <fullName evidence="4">Aerolysin-like protein</fullName>
    </submittedName>
</protein>
<dbReference type="PANTHER" id="PTHR34007">
    <property type="entry name" value="AEROLYSIN-LIKE PROTEIN-RELATED"/>
    <property type="match status" value="1"/>
</dbReference>
<dbReference type="Gene3D" id="2.100.10.30">
    <property type="entry name" value="Jacalin-like lectin domain"/>
    <property type="match status" value="1"/>
</dbReference>
<comment type="caution">
    <text evidence="4">The sequence shown here is derived from an EMBL/GenBank/DDBJ whole genome shotgun (WGS) entry which is preliminary data.</text>
</comment>
<keyword evidence="5" id="KW-1185">Reference proteome</keyword>
<dbReference type="EMBL" id="SOYY01000005">
    <property type="protein sequence ID" value="KAA0721298.1"/>
    <property type="molecule type" value="Genomic_DNA"/>
</dbReference>
<evidence type="ECO:0000256" key="2">
    <source>
        <dbReference type="ARBA" id="ARBA00023157"/>
    </source>
</evidence>
<dbReference type="Gene3D" id="2.170.15.10">
    <property type="entry name" value="Proaerolysin, chain A, domain 3"/>
    <property type="match status" value="1"/>
</dbReference>
<dbReference type="InterPro" id="IPR055267">
    <property type="entry name" value="Aerolysin-like_C"/>
</dbReference>
<dbReference type="AlphaFoldDB" id="A0A5A9PHK8"/>
<evidence type="ECO:0000259" key="3">
    <source>
        <dbReference type="PROSITE" id="PS51752"/>
    </source>
</evidence>
<dbReference type="InterPro" id="IPR036404">
    <property type="entry name" value="Jacalin-like_lectin_dom_sf"/>
</dbReference>
<keyword evidence="2" id="KW-1015">Disulfide bond</keyword>
<comment type="similarity">
    <text evidence="1">Belongs to the aerolysin family.</text>
</comment>
<evidence type="ECO:0000256" key="1">
    <source>
        <dbReference type="ARBA" id="ARBA00009831"/>
    </source>
</evidence>
<dbReference type="CDD" id="cd09302">
    <property type="entry name" value="Jacalin_like"/>
    <property type="match status" value="1"/>
</dbReference>
<dbReference type="InterPro" id="IPR053280">
    <property type="entry name" value="Aerolysin-like_pore-former"/>
</dbReference>
<evidence type="ECO:0000313" key="4">
    <source>
        <dbReference type="EMBL" id="KAA0721298.1"/>
    </source>
</evidence>
<name>A0A5A9PHK8_9TELE</name>
<dbReference type="SUPFAM" id="SSF56973">
    <property type="entry name" value="Aerolisin/ETX pore-forming domain"/>
    <property type="match status" value="1"/>
</dbReference>
<evidence type="ECO:0000313" key="5">
    <source>
        <dbReference type="Proteomes" id="UP000324632"/>
    </source>
</evidence>
<organism evidence="4 5">
    <name type="scientific">Triplophysa tibetana</name>
    <dbReference type="NCBI Taxonomy" id="1572043"/>
    <lineage>
        <taxon>Eukaryota</taxon>
        <taxon>Metazoa</taxon>
        <taxon>Chordata</taxon>
        <taxon>Craniata</taxon>
        <taxon>Vertebrata</taxon>
        <taxon>Euteleostomi</taxon>
        <taxon>Actinopterygii</taxon>
        <taxon>Neopterygii</taxon>
        <taxon>Teleostei</taxon>
        <taxon>Ostariophysi</taxon>
        <taxon>Cypriniformes</taxon>
        <taxon>Nemacheilidae</taxon>
        <taxon>Triplophysa</taxon>
    </lineage>
</organism>
<reference evidence="4 5" key="1">
    <citation type="journal article" date="2019" name="Mol. Ecol. Resour.">
        <title>Chromosome-level genome assembly of Triplophysa tibetana, a fish adapted to the harsh high-altitude environment of the Tibetan Plateau.</title>
        <authorList>
            <person name="Yang X."/>
            <person name="Liu H."/>
            <person name="Ma Z."/>
            <person name="Zou Y."/>
            <person name="Zou M."/>
            <person name="Mao Y."/>
            <person name="Li X."/>
            <person name="Wang H."/>
            <person name="Chen T."/>
            <person name="Wang W."/>
            <person name="Yang R."/>
        </authorList>
    </citation>
    <scope>NUCLEOTIDE SEQUENCE [LARGE SCALE GENOMIC DNA]</scope>
    <source>
        <strain evidence="4">TTIB1903HZAU</strain>
        <tissue evidence="4">Muscle</tissue>
    </source>
</reference>
<proteinExistence type="inferred from homology"/>
<feature type="domain" description="Jacalin-type lectin" evidence="3">
    <location>
        <begin position="4"/>
        <end position="143"/>
    </location>
</feature>
<gene>
    <name evidence="4" type="ORF">E1301_Tti018163</name>
</gene>
<dbReference type="Pfam" id="PF01419">
    <property type="entry name" value="Jacalin"/>
    <property type="match status" value="1"/>
</dbReference>